<sequence>MDPKEANSSDKDKEKDKEKDKGIKRRTKLFQRYLERRKTDTIVADDCGNGDINIGTLVRRSQSDKTEYSSKLKEKMAPHMLSSLTPILDAEEVRHRKMMKRSKVIQELVQTEKDYLTDTELCIREVLQPLRDTQVVDVDRLFTNMESVYEVSAELLHRLQEATAEPDPEKQVIGKVFIQAKAVLEDVYKVYCYQHDEANILLKSYEKDEEIRQHFKSCMSSLKEIYDREGKPNLLDMGSLLIKPVQRVMKYPLLLGELWQATPDDHPDNQPMKEAQTAAKTINLNINEFKRRKDIVMKYKRSDEEGTLIGKLNKFNIHSIRKKSDRLTGYLKILTGVEPQVKDEVFDKEEKLFRSLEKAVRQLVKNVCCYLQYAQEMISVTVHHVQDLEDIMKDPDKIDTNGSQYKKNGGDPYKHFKERMERLVLSPLSTLQGMFLAPQKLIQKRYDKLLDYCSHLERSSQEEQGVACRDYAALNAQLVDELQRFNHAARRILTNCVYCLVALLRVLMDSAKQKGPPVQQLPAPLSNISEVQNCIMDELNNLGFVQENAPKLMERKVSFDKTKKILPPEVTRQTEAQRASLLSNHAADRLYQLKRNCNATQDQDISLLEGELVALLEDRDPYGSSSRWLVHSGGTQGYVYSSFLKQYNPGRAQSGAQAEPPDDFDNLSLFVSGSGSSSLRSFSLATPESSCGSLVGLQGELESPEDTDPEDQQFYAVYAFQARCEQELTMQKYQHVRIIRFCDLSGNKEWWLAEAEGQRGYVPSNYLGKMSYA</sequence>
<dbReference type="InterPro" id="IPR027267">
    <property type="entry name" value="AH/BAR_dom_sf"/>
</dbReference>
<accession>A0A9Q1DJ49</accession>
<dbReference type="InterPro" id="IPR001452">
    <property type="entry name" value="SH3_domain"/>
</dbReference>
<feature type="domain" description="SH3" evidence="10">
    <location>
        <begin position="586"/>
        <end position="649"/>
    </location>
</feature>
<dbReference type="PROSITE" id="PS51021">
    <property type="entry name" value="BAR"/>
    <property type="match status" value="1"/>
</dbReference>
<dbReference type="Pfam" id="PF00621">
    <property type="entry name" value="RhoGEF"/>
    <property type="match status" value="1"/>
</dbReference>
<evidence type="ECO:0000256" key="1">
    <source>
        <dbReference type="ARBA" id="ARBA00004282"/>
    </source>
</evidence>
<dbReference type="GO" id="GO:0005795">
    <property type="term" value="C:Golgi stack"/>
    <property type="evidence" value="ECO:0007669"/>
    <property type="project" value="UniProtKB-SubCell"/>
</dbReference>
<dbReference type="CDD" id="cd00160">
    <property type="entry name" value="RhoGEF"/>
    <property type="match status" value="1"/>
</dbReference>
<comment type="subcellular location">
    <subcellularLocation>
        <location evidence="1">Cell junction</location>
    </subcellularLocation>
    <subcellularLocation>
        <location evidence="2">Golgi apparatus</location>
        <location evidence="2">Golgi stack</location>
    </subcellularLocation>
</comment>
<dbReference type="OrthoDB" id="6244550at2759"/>
<dbReference type="InterPro" id="IPR000219">
    <property type="entry name" value="DH_dom"/>
</dbReference>
<dbReference type="EMBL" id="JAFJMO010000007">
    <property type="protein sequence ID" value="KAJ8271803.1"/>
    <property type="molecule type" value="Genomic_DNA"/>
</dbReference>
<evidence type="ECO:0000259" key="12">
    <source>
        <dbReference type="PROSITE" id="PS51021"/>
    </source>
</evidence>
<evidence type="ECO:0000256" key="6">
    <source>
        <dbReference type="ARBA" id="ARBA00022949"/>
    </source>
</evidence>
<dbReference type="Proteomes" id="UP001152803">
    <property type="component" value="Unassembled WGS sequence"/>
</dbReference>
<dbReference type="InterPro" id="IPR035899">
    <property type="entry name" value="DBL_dom_sf"/>
</dbReference>
<reference evidence="13" key="1">
    <citation type="journal article" date="2023" name="Science">
        <title>Genome structures resolve the early diversification of teleost fishes.</title>
        <authorList>
            <person name="Parey E."/>
            <person name="Louis A."/>
            <person name="Montfort J."/>
            <person name="Bouchez O."/>
            <person name="Roques C."/>
            <person name="Iampietro C."/>
            <person name="Lluch J."/>
            <person name="Castinel A."/>
            <person name="Donnadieu C."/>
            <person name="Desvignes T."/>
            <person name="Floi Bucao C."/>
            <person name="Jouanno E."/>
            <person name="Wen M."/>
            <person name="Mejri S."/>
            <person name="Dirks R."/>
            <person name="Jansen H."/>
            <person name="Henkel C."/>
            <person name="Chen W.J."/>
            <person name="Zahm M."/>
            <person name="Cabau C."/>
            <person name="Klopp C."/>
            <person name="Thompson A.W."/>
            <person name="Robinson-Rechavi M."/>
            <person name="Braasch I."/>
            <person name="Lecointre G."/>
            <person name="Bobe J."/>
            <person name="Postlethwait J.H."/>
            <person name="Berthelot C."/>
            <person name="Roest Crollius H."/>
            <person name="Guiguen Y."/>
        </authorList>
    </citation>
    <scope>NUCLEOTIDE SEQUENCE</scope>
    <source>
        <strain evidence="13">Concon-B</strain>
    </source>
</reference>
<evidence type="ECO:0000256" key="3">
    <source>
        <dbReference type="ARBA" id="ARBA00018186"/>
    </source>
</evidence>
<dbReference type="FunFam" id="2.30.30.40:FF:000066">
    <property type="entry name" value="dynamin-binding protein isoform X1"/>
    <property type="match status" value="1"/>
</dbReference>
<dbReference type="PROSITE" id="PS50010">
    <property type="entry name" value="DH_2"/>
    <property type="match status" value="1"/>
</dbReference>
<dbReference type="SUPFAM" id="SSF50044">
    <property type="entry name" value="SH3-domain"/>
    <property type="match status" value="2"/>
</dbReference>
<dbReference type="Pfam" id="PF14604">
    <property type="entry name" value="SH3_9"/>
    <property type="match status" value="1"/>
</dbReference>
<dbReference type="SMART" id="SM00325">
    <property type="entry name" value="RhoGEF"/>
    <property type="match status" value="1"/>
</dbReference>
<gene>
    <name evidence="13" type="ORF">COCON_G00106620</name>
</gene>
<dbReference type="CDD" id="cd07589">
    <property type="entry name" value="BAR_DNMBP"/>
    <property type="match status" value="1"/>
</dbReference>
<dbReference type="SUPFAM" id="SSF103657">
    <property type="entry name" value="BAR/IMD domain-like"/>
    <property type="match status" value="1"/>
</dbReference>
<evidence type="ECO:0000256" key="8">
    <source>
        <dbReference type="PROSITE-ProRule" id="PRU00192"/>
    </source>
</evidence>
<feature type="domain" description="DH" evidence="11">
    <location>
        <begin position="100"/>
        <end position="289"/>
    </location>
</feature>
<evidence type="ECO:0000313" key="13">
    <source>
        <dbReference type="EMBL" id="KAJ8271803.1"/>
    </source>
</evidence>
<keyword evidence="6" id="KW-0965">Cell junction</keyword>
<dbReference type="Pfam" id="PF03114">
    <property type="entry name" value="BAR"/>
    <property type="match status" value="1"/>
</dbReference>
<organism evidence="13 14">
    <name type="scientific">Conger conger</name>
    <name type="common">Conger eel</name>
    <name type="synonym">Muraena conger</name>
    <dbReference type="NCBI Taxonomy" id="82655"/>
    <lineage>
        <taxon>Eukaryota</taxon>
        <taxon>Metazoa</taxon>
        <taxon>Chordata</taxon>
        <taxon>Craniata</taxon>
        <taxon>Vertebrata</taxon>
        <taxon>Euteleostomi</taxon>
        <taxon>Actinopterygii</taxon>
        <taxon>Neopterygii</taxon>
        <taxon>Teleostei</taxon>
        <taxon>Anguilliformes</taxon>
        <taxon>Congridae</taxon>
        <taxon>Conger</taxon>
    </lineage>
</organism>
<dbReference type="InterPro" id="IPR036028">
    <property type="entry name" value="SH3-like_dom_sf"/>
</dbReference>
<keyword evidence="14" id="KW-1185">Reference proteome</keyword>
<evidence type="ECO:0000313" key="14">
    <source>
        <dbReference type="Proteomes" id="UP001152803"/>
    </source>
</evidence>
<dbReference type="GO" id="GO:0035556">
    <property type="term" value="P:intracellular signal transduction"/>
    <property type="evidence" value="ECO:0007669"/>
    <property type="project" value="InterPro"/>
</dbReference>
<comment type="caution">
    <text evidence="13">The sequence shown here is derived from an EMBL/GenBank/DDBJ whole genome shotgun (WGS) entry which is preliminary data.</text>
</comment>
<dbReference type="CDD" id="cd12141">
    <property type="entry name" value="SH3_DNMBP_C2"/>
    <property type="match status" value="1"/>
</dbReference>
<evidence type="ECO:0000256" key="2">
    <source>
        <dbReference type="ARBA" id="ARBA00004348"/>
    </source>
</evidence>
<keyword evidence="5" id="KW-0344">Guanine-nucleotide releasing factor</keyword>
<dbReference type="PANTHER" id="PTHR22834:SF17">
    <property type="entry name" value="RHO GUANINE NUCLEOTIDE EXCHANGE FACTOR 38"/>
    <property type="match status" value="1"/>
</dbReference>
<dbReference type="SUPFAM" id="SSF48065">
    <property type="entry name" value="DBL homology domain (DH-domain)"/>
    <property type="match status" value="1"/>
</dbReference>
<name>A0A9Q1DJ49_CONCO</name>
<dbReference type="GO" id="GO:0070161">
    <property type="term" value="C:anchoring junction"/>
    <property type="evidence" value="ECO:0007669"/>
    <property type="project" value="UniProtKB-SubCell"/>
</dbReference>
<dbReference type="GO" id="GO:0005085">
    <property type="term" value="F:guanyl-nucleotide exchange factor activity"/>
    <property type="evidence" value="ECO:0007669"/>
    <property type="project" value="UniProtKB-KW"/>
</dbReference>
<feature type="domain" description="BAR" evidence="12">
    <location>
        <begin position="331"/>
        <end position="548"/>
    </location>
</feature>
<protein>
    <recommendedName>
        <fullName evidence="3">Dynamin-binding protein</fullName>
    </recommendedName>
    <alternativeName>
        <fullName evidence="7">Scaffold protein Tuba</fullName>
    </alternativeName>
</protein>
<proteinExistence type="predicted"/>
<evidence type="ECO:0000256" key="4">
    <source>
        <dbReference type="ARBA" id="ARBA00022443"/>
    </source>
</evidence>
<dbReference type="InterPro" id="IPR001331">
    <property type="entry name" value="GDS_CDC24_CS"/>
</dbReference>
<dbReference type="PANTHER" id="PTHR22834">
    <property type="entry name" value="NUCLEAR FUSION PROTEIN FUS2"/>
    <property type="match status" value="1"/>
</dbReference>
<keyword evidence="4 8" id="KW-0728">SH3 domain</keyword>
<dbReference type="PROSITE" id="PS00741">
    <property type="entry name" value="DH_1"/>
    <property type="match status" value="1"/>
</dbReference>
<evidence type="ECO:0000256" key="7">
    <source>
        <dbReference type="ARBA" id="ARBA00032587"/>
    </source>
</evidence>
<feature type="region of interest" description="Disordered" evidence="9">
    <location>
        <begin position="1"/>
        <end position="23"/>
    </location>
</feature>
<dbReference type="InterPro" id="IPR004148">
    <property type="entry name" value="BAR_dom"/>
</dbReference>
<evidence type="ECO:0000259" key="11">
    <source>
        <dbReference type="PROSITE" id="PS50010"/>
    </source>
</evidence>
<dbReference type="AlphaFoldDB" id="A0A9Q1DJ49"/>
<dbReference type="FunFam" id="1.20.1270.60:FF:000061">
    <property type="entry name" value="Rho guanine nucleotide exchange factor 38"/>
    <property type="match status" value="1"/>
</dbReference>
<feature type="domain" description="SH3" evidence="10">
    <location>
        <begin position="709"/>
        <end position="772"/>
    </location>
</feature>
<evidence type="ECO:0000259" key="10">
    <source>
        <dbReference type="PROSITE" id="PS50002"/>
    </source>
</evidence>
<dbReference type="Gene3D" id="2.30.30.40">
    <property type="entry name" value="SH3 Domains"/>
    <property type="match status" value="2"/>
</dbReference>
<evidence type="ECO:0000256" key="9">
    <source>
        <dbReference type="SAM" id="MobiDB-lite"/>
    </source>
</evidence>
<evidence type="ECO:0000256" key="5">
    <source>
        <dbReference type="ARBA" id="ARBA00022658"/>
    </source>
</evidence>
<dbReference type="Pfam" id="PF07653">
    <property type="entry name" value="SH3_2"/>
    <property type="match status" value="1"/>
</dbReference>
<dbReference type="SMART" id="SM00721">
    <property type="entry name" value="BAR"/>
    <property type="match status" value="1"/>
</dbReference>
<dbReference type="Gene3D" id="1.20.900.10">
    <property type="entry name" value="Dbl homology (DH) domain"/>
    <property type="match status" value="1"/>
</dbReference>
<dbReference type="SMART" id="SM00326">
    <property type="entry name" value="SH3"/>
    <property type="match status" value="2"/>
</dbReference>
<dbReference type="PROSITE" id="PS50002">
    <property type="entry name" value="SH3"/>
    <property type="match status" value="2"/>
</dbReference>
<feature type="compositionally biased region" description="Basic and acidic residues" evidence="9">
    <location>
        <begin position="1"/>
        <end position="21"/>
    </location>
</feature>
<dbReference type="Gene3D" id="1.20.1270.60">
    <property type="entry name" value="Arfaptin homology (AH) domain/BAR domain"/>
    <property type="match status" value="1"/>
</dbReference>
<dbReference type="InterPro" id="IPR051492">
    <property type="entry name" value="Dynamin-Rho_GEF"/>
</dbReference>